<dbReference type="InterPro" id="IPR046341">
    <property type="entry name" value="SET_dom_sf"/>
</dbReference>
<keyword evidence="5" id="KW-0597">Phosphoprotein</keyword>
<dbReference type="FunFam" id="3.30.40.10:FF:000205">
    <property type="entry name" value="Histone-lysine N-methyltransferase"/>
    <property type="match status" value="1"/>
</dbReference>
<dbReference type="Pfam" id="PF23011">
    <property type="entry name" value="PHD-1st_NSD"/>
    <property type="match status" value="1"/>
</dbReference>
<keyword evidence="13" id="KW-0832">Ubl conjugation</keyword>
<keyword evidence="10" id="KW-0677">Repeat</keyword>
<keyword evidence="16" id="KW-0805">Transcription regulation</keyword>
<dbReference type="PANTHER" id="PTHR22884">
    <property type="entry name" value="SET DOMAIN PROTEINS"/>
    <property type="match status" value="1"/>
</dbReference>
<dbReference type="CDD" id="cd15658">
    <property type="entry name" value="PHD4_NSD3"/>
    <property type="match status" value="1"/>
</dbReference>
<dbReference type="InterPro" id="IPR041306">
    <property type="entry name" value="C5HCH"/>
</dbReference>
<comment type="catalytic activity">
    <reaction evidence="20">
        <text>L-lysyl(27)-[histone H3] + 2 S-adenosyl-L-methionine = N(6),N(6)-dimethyl-L-lysyl(27)-[histone H3] + 2 S-adenosyl-L-homocysteine + 2 H(+)</text>
        <dbReference type="Rhea" id="RHEA:64452"/>
        <dbReference type="Rhea" id="RHEA-COMP:15539"/>
        <dbReference type="Rhea" id="RHEA-COMP:15548"/>
        <dbReference type="ChEBI" id="CHEBI:15378"/>
        <dbReference type="ChEBI" id="CHEBI:29969"/>
        <dbReference type="ChEBI" id="CHEBI:57856"/>
        <dbReference type="ChEBI" id="CHEBI:59789"/>
        <dbReference type="ChEBI" id="CHEBI:61976"/>
        <dbReference type="EC" id="2.1.1.371"/>
    </reaction>
</comment>
<evidence type="ECO:0000259" key="33">
    <source>
        <dbReference type="PROSITE" id="PS50812"/>
    </source>
</evidence>
<dbReference type="Gene3D" id="2.30.30.140">
    <property type="match status" value="2"/>
</dbReference>
<evidence type="ECO:0000256" key="26">
    <source>
        <dbReference type="ARBA" id="ARBA00068930"/>
    </source>
</evidence>
<dbReference type="FunFam" id="2.170.270.10:FF:000002">
    <property type="entry name" value="Histone-lysine N-methyltransferase"/>
    <property type="match status" value="1"/>
</dbReference>
<dbReference type="PROSITE" id="PS01359">
    <property type="entry name" value="ZF_PHD_1"/>
    <property type="match status" value="1"/>
</dbReference>
<evidence type="ECO:0000256" key="1">
    <source>
        <dbReference type="ARBA" id="ARBA00004123"/>
    </source>
</evidence>
<dbReference type="FunFam" id="3.30.40.10:FF:000106">
    <property type="entry name" value="Histone-lysine N-methyltransferase"/>
    <property type="match status" value="1"/>
</dbReference>
<dbReference type="InterPro" id="IPR047451">
    <property type="entry name" value="PWWP_NSD3_rpt1"/>
</dbReference>
<evidence type="ECO:0000256" key="19">
    <source>
        <dbReference type="ARBA" id="ARBA00023242"/>
    </source>
</evidence>
<dbReference type="SMART" id="SM00570">
    <property type="entry name" value="AWS"/>
    <property type="match status" value="1"/>
</dbReference>
<dbReference type="GO" id="GO:0032259">
    <property type="term" value="P:methylation"/>
    <property type="evidence" value="ECO:0007669"/>
    <property type="project" value="UniProtKB-KW"/>
</dbReference>
<feature type="domain" description="PWWP" evidence="33">
    <location>
        <begin position="229"/>
        <end position="292"/>
    </location>
</feature>
<evidence type="ECO:0000256" key="16">
    <source>
        <dbReference type="ARBA" id="ARBA00023015"/>
    </source>
</evidence>
<feature type="domain" description="PHD-type" evidence="31">
    <location>
        <begin position="624"/>
        <end position="668"/>
    </location>
</feature>
<evidence type="ECO:0000256" key="22">
    <source>
        <dbReference type="ARBA" id="ARBA00056539"/>
    </source>
</evidence>
<evidence type="ECO:0000256" key="12">
    <source>
        <dbReference type="ARBA" id="ARBA00022833"/>
    </source>
</evidence>
<dbReference type="FunFam" id="3.30.40.10:FF:000025">
    <property type="entry name" value="Histone-lysine N-methyltransferase"/>
    <property type="match status" value="1"/>
</dbReference>
<keyword evidence="8" id="KW-0949">S-adenosyl-L-methionine</keyword>
<feature type="region of interest" description="Disordered" evidence="30">
    <location>
        <begin position="364"/>
        <end position="384"/>
    </location>
</feature>
<keyword evidence="4" id="KW-1017">Isopeptide bond</keyword>
<dbReference type="PROSITE" id="PS50812">
    <property type="entry name" value="PWWP"/>
    <property type="match status" value="2"/>
</dbReference>
<dbReference type="InterPro" id="IPR019786">
    <property type="entry name" value="Zinc_finger_PHD-type_CS"/>
</dbReference>
<feature type="domain" description="PWWP" evidence="33">
    <location>
        <begin position="673"/>
        <end position="735"/>
    </location>
</feature>
<evidence type="ECO:0000256" key="23">
    <source>
        <dbReference type="ARBA" id="ARBA00065976"/>
    </source>
</evidence>
<dbReference type="SMART" id="SM00317">
    <property type="entry name" value="SET"/>
    <property type="match status" value="1"/>
</dbReference>
<dbReference type="CDD" id="cd15661">
    <property type="entry name" value="PHD5_NSD3"/>
    <property type="match status" value="1"/>
</dbReference>
<dbReference type="InterPro" id="IPR006560">
    <property type="entry name" value="AWS_dom"/>
</dbReference>
<feature type="coiled-coil region" evidence="29">
    <location>
        <begin position="747"/>
        <end position="774"/>
    </location>
</feature>
<dbReference type="InterPro" id="IPR001965">
    <property type="entry name" value="Znf_PHD"/>
</dbReference>
<dbReference type="InterPro" id="IPR050777">
    <property type="entry name" value="SET2_Histone-Lys_MeTrsfase"/>
</dbReference>
<evidence type="ECO:0000256" key="27">
    <source>
        <dbReference type="ARBA" id="ARBA00081740"/>
    </source>
</evidence>
<accession>A0A8D2NY83</accession>
<dbReference type="GO" id="GO:0005694">
    <property type="term" value="C:chromosome"/>
    <property type="evidence" value="ECO:0007669"/>
    <property type="project" value="UniProtKB-SubCell"/>
</dbReference>
<evidence type="ECO:0000256" key="21">
    <source>
        <dbReference type="ARBA" id="ARBA00052270"/>
    </source>
</evidence>
<comment type="subcellular location">
    <subcellularLocation>
        <location evidence="2">Chromosome</location>
    </subcellularLocation>
    <subcellularLocation>
        <location evidence="1">Nucleus</location>
    </subcellularLocation>
</comment>
<keyword evidence="9" id="KW-0479">Metal-binding</keyword>
<dbReference type="CDD" id="cd20163">
    <property type="entry name" value="PWWP_NSD3_rpt1"/>
    <property type="match status" value="1"/>
</dbReference>
<evidence type="ECO:0000256" key="29">
    <source>
        <dbReference type="SAM" id="Coils"/>
    </source>
</evidence>
<keyword evidence="3" id="KW-0158">Chromosome</keyword>
<evidence type="ECO:0000256" key="8">
    <source>
        <dbReference type="ARBA" id="ARBA00022691"/>
    </source>
</evidence>
<dbReference type="InterPro" id="IPR047453">
    <property type="entry name" value="PWWP_NSD3_rpt2"/>
</dbReference>
<keyword evidence="17 29" id="KW-0175">Coiled coil</keyword>
<keyword evidence="15" id="KW-0007">Acetylation</keyword>
<dbReference type="InterPro" id="IPR000313">
    <property type="entry name" value="PWWP_dom"/>
</dbReference>
<dbReference type="GO" id="GO:0140952">
    <property type="term" value="F:histone H3K27 dimethyltransferase activity"/>
    <property type="evidence" value="ECO:0007669"/>
    <property type="project" value="UniProtKB-EC"/>
</dbReference>
<feature type="region of interest" description="Disordered" evidence="30">
    <location>
        <begin position="77"/>
        <end position="143"/>
    </location>
</feature>
<dbReference type="EC" id="2.1.1.370" evidence="24"/>
<dbReference type="InterPro" id="IPR011011">
    <property type="entry name" value="Znf_FYVE_PHD"/>
</dbReference>
<protein>
    <recommendedName>
        <fullName evidence="26">Histone-lysine N-methyltransferase NSD3</fullName>
        <ecNumber evidence="24">2.1.1.370</ecNumber>
        <ecNumber evidence="25">2.1.1.371</ecNumber>
    </recommendedName>
    <alternativeName>
        <fullName evidence="27">Nuclear SET domain-containing protein 3</fullName>
    </alternativeName>
</protein>
<evidence type="ECO:0000256" key="15">
    <source>
        <dbReference type="ARBA" id="ARBA00022990"/>
    </source>
</evidence>
<evidence type="ECO:0000256" key="5">
    <source>
        <dbReference type="ARBA" id="ARBA00022553"/>
    </source>
</evidence>
<dbReference type="PROSITE" id="PS51215">
    <property type="entry name" value="AWS"/>
    <property type="match status" value="1"/>
</dbReference>
<evidence type="ECO:0000256" key="3">
    <source>
        <dbReference type="ARBA" id="ARBA00022454"/>
    </source>
</evidence>
<feature type="coiled-coil region" evidence="29">
    <location>
        <begin position="1008"/>
        <end position="1035"/>
    </location>
</feature>
<name>A0A8D2NY83_ZOSLA</name>
<dbReference type="FunFam" id="2.30.30.140:FF:000030">
    <property type="entry name" value="Histone-lysine N-methyltransferase"/>
    <property type="match status" value="1"/>
</dbReference>
<sequence>MGNTIQQPPQLIDSANIRQEEAFEGSGDGAEDGARTPYEAALQPGFQYPPAEELPPLTNGYPPALSMYEPQAKYQAYPQYPNGSANGFGAVRNFSPPEYYPVENSRPQEVLEKPSPPQPPPPPPPPPPSSAPQVGIPKKTGSPEIKLKITKTIQNGRELFESSLCGDLLNEVQAREYAKAKHEGRKEKRKKSSKHDSSRSEERKSHKIPKLEPEEQNVTQVTHDVQFQVGDLVWSKVGTYPWWPCMVSCDPQLDVHTKINTRGAREYHVQFFSNQPERAWVHEKRVREYQGHKQYEQLLAEAAKQASNHSEKQKIRKPRPQRERAQWDIGIAHAEKALKMTREERIEQYTFIYVDQEPEEALSKAKKTAASKSEAKKSRRPKPGADNVIQSLIFLSFIKFKQKISDSCKPLKKRSRASTDMELTSSAYRDTSDSDSRGLNDLQVKVCWFSQGPGQAVTVQGAFQLIIICESSGESLLACEGECCSMFHLECLGLKAMPEEKFICTECKNGEHTCFSCKLPGKDVKRCSVSTCGKFYHESCVRKFATALFESRGFRCPQHCCTACSMDKDMHKASKGRMARCLRCPVAYHSGDGCIAAGSLFVSSHILICSNHSKRTHSSSAVNVGFCFVCARGGKLLCCESCPASFHPECLSIEMPEGCWNCNDCKAGKKLRYKQIVWVKLGNYRWWPAEICNPRSVPLNIQGLKHDIGDFPVFFFGSHDYYWVHQGRVFPYVEGDKSFAEGQTSINKTFKKALEEAAKRFQELKAQRESKEALEIERNSRKPPPYKHIKSNKVIGKVQIQVADLSEIPRCNCKPSDENPCGLESECLNRMLQYECHPQVCPAGERCQNQCFTKRLYPDAEIIKTERRGWGLRTKRSIKKGEFVNEYVGELIDEEECRLRIKRAHENSVTNFYMLTVTKDRIIDAGPKGNYSRFMNHSCNPNCETQKWTVNGDIRVGLFALCDIPAGMELTFNYNLDCLGNGRTECHCGAENCSGFLGVRPKTAFATANEEKVKNAKLKQKKRKIKTEQKQMHEDNCFQCGDGGELVMCDKKDCPKAYHLLCLNLTQPPFGKWECPWHQCDICSNPAVSFCEFCPHSFCKDHEKGALVPSALDGRLCCSAHDPKSPVAPEYWSKIKCKLEAQNAVEEAKE</sequence>
<dbReference type="InterPro" id="IPR047456">
    <property type="entry name" value="PHD2_NSD3"/>
</dbReference>
<evidence type="ECO:0000256" key="4">
    <source>
        <dbReference type="ARBA" id="ARBA00022499"/>
    </source>
</evidence>
<evidence type="ECO:0000256" key="30">
    <source>
        <dbReference type="SAM" id="MobiDB-lite"/>
    </source>
</evidence>
<dbReference type="InterPro" id="IPR047458">
    <property type="entry name" value="PHD4_NSD3"/>
</dbReference>
<dbReference type="InterPro" id="IPR047461">
    <property type="entry name" value="SET_NSD3"/>
</dbReference>
<reference evidence="36" key="1">
    <citation type="submission" date="2025-08" db="UniProtKB">
        <authorList>
            <consortium name="Ensembl"/>
        </authorList>
    </citation>
    <scope>IDENTIFICATION</scope>
</reference>
<evidence type="ECO:0000256" key="17">
    <source>
        <dbReference type="ARBA" id="ARBA00023054"/>
    </source>
</evidence>
<dbReference type="Pfam" id="PF00856">
    <property type="entry name" value="SET"/>
    <property type="match status" value="1"/>
</dbReference>
<comment type="function">
    <text evidence="22">Histone methyltransferase. Preferentially dimethylates 'Lys-4' and 'Lys-27' of histone H3 forming H3K4me2 and H3K27me2. H3 'Lys-4' methylation represents a specific tag for epigenetic transcriptional activation, while 'Lys-27' is a mark for transcriptional repression.</text>
</comment>
<evidence type="ECO:0000256" key="20">
    <source>
        <dbReference type="ARBA" id="ARBA00050891"/>
    </source>
</evidence>
<dbReference type="SUPFAM" id="SSF82199">
    <property type="entry name" value="SET domain"/>
    <property type="match status" value="1"/>
</dbReference>
<evidence type="ECO:0000256" key="7">
    <source>
        <dbReference type="ARBA" id="ARBA00022679"/>
    </source>
</evidence>
<keyword evidence="6" id="KW-0489">Methyltransferase</keyword>
<proteinExistence type="predicted"/>
<comment type="catalytic activity">
    <reaction evidence="21">
        <text>L-lysyl(4)-[histone H3] + 2 S-adenosyl-L-methionine = N(6),N(6)-dimethyl-L-lysyl(4)-[histone H3] + 2 S-adenosyl-L-homocysteine + 2 H(+)</text>
        <dbReference type="Rhea" id="RHEA:64448"/>
        <dbReference type="Rhea" id="RHEA-COMP:15540"/>
        <dbReference type="Rhea" id="RHEA-COMP:15547"/>
        <dbReference type="ChEBI" id="CHEBI:15378"/>
        <dbReference type="ChEBI" id="CHEBI:29969"/>
        <dbReference type="ChEBI" id="CHEBI:57856"/>
        <dbReference type="ChEBI" id="CHEBI:59789"/>
        <dbReference type="ChEBI" id="CHEBI:61976"/>
        <dbReference type="EC" id="2.1.1.370"/>
    </reaction>
</comment>
<evidence type="ECO:0000259" key="31">
    <source>
        <dbReference type="PROSITE" id="PS50016"/>
    </source>
</evidence>
<evidence type="ECO:0000259" key="35">
    <source>
        <dbReference type="PROSITE" id="PS51215"/>
    </source>
</evidence>
<keyword evidence="18" id="KW-0804">Transcription</keyword>
<dbReference type="InterPro" id="IPR055198">
    <property type="entry name" value="NSD_PHD"/>
</dbReference>
<comment type="subunit">
    <text evidence="23">Interacts with BRD4. Interacts (via KIKL motif) with BRD3 (via NET domain).</text>
</comment>
<organism evidence="36 37">
    <name type="scientific">Zosterops lateralis melanops</name>
    <dbReference type="NCBI Taxonomy" id="1220523"/>
    <lineage>
        <taxon>Eukaryota</taxon>
        <taxon>Metazoa</taxon>
        <taxon>Chordata</taxon>
        <taxon>Craniata</taxon>
        <taxon>Vertebrata</taxon>
        <taxon>Euteleostomi</taxon>
        <taxon>Archelosauria</taxon>
        <taxon>Archosauria</taxon>
        <taxon>Dinosauria</taxon>
        <taxon>Saurischia</taxon>
        <taxon>Theropoda</taxon>
        <taxon>Coelurosauria</taxon>
        <taxon>Aves</taxon>
        <taxon>Neognathae</taxon>
        <taxon>Neoaves</taxon>
        <taxon>Telluraves</taxon>
        <taxon>Australaves</taxon>
        <taxon>Passeriformes</taxon>
        <taxon>Sylvioidea</taxon>
        <taxon>Zosteropidae</taxon>
        <taxon>Zosterops</taxon>
    </lineage>
</organism>
<evidence type="ECO:0000256" key="13">
    <source>
        <dbReference type="ARBA" id="ARBA00022843"/>
    </source>
</evidence>
<reference evidence="36" key="2">
    <citation type="submission" date="2025-09" db="UniProtKB">
        <authorList>
            <consortium name="Ensembl"/>
        </authorList>
    </citation>
    <scope>IDENTIFICATION</scope>
</reference>
<dbReference type="PROSITE" id="PS50016">
    <property type="entry name" value="ZF_PHD_2"/>
    <property type="match status" value="1"/>
</dbReference>
<dbReference type="InterPro" id="IPR059153">
    <property type="entry name" value="NSD_PHD-1st"/>
</dbReference>
<evidence type="ECO:0000256" key="10">
    <source>
        <dbReference type="ARBA" id="ARBA00022737"/>
    </source>
</evidence>
<dbReference type="InterPro" id="IPR019787">
    <property type="entry name" value="Znf_PHD-finger"/>
</dbReference>
<evidence type="ECO:0000259" key="32">
    <source>
        <dbReference type="PROSITE" id="PS50280"/>
    </source>
</evidence>
<dbReference type="Ensembl" id="ENSZLMT00000005662.1">
    <property type="protein sequence ID" value="ENSZLMP00000005486.1"/>
    <property type="gene ID" value="ENSZLMG00000003690.1"/>
</dbReference>
<feature type="region of interest" description="Disordered" evidence="30">
    <location>
        <begin position="1"/>
        <end position="65"/>
    </location>
</feature>
<keyword evidence="14" id="KW-0156">Chromatin regulator</keyword>
<dbReference type="Pfam" id="PF17907">
    <property type="entry name" value="AWS"/>
    <property type="match status" value="1"/>
</dbReference>
<keyword evidence="11 28" id="KW-0863">Zinc-finger</keyword>
<dbReference type="Gene3D" id="3.30.40.10">
    <property type="entry name" value="Zinc/RING finger domain, C3HC4 (zinc finger)"/>
    <property type="match status" value="4"/>
</dbReference>
<dbReference type="CDD" id="cd15649">
    <property type="entry name" value="PHD1_NSD3"/>
    <property type="match status" value="1"/>
</dbReference>
<evidence type="ECO:0000256" key="18">
    <source>
        <dbReference type="ARBA" id="ARBA00023163"/>
    </source>
</evidence>
<dbReference type="CDD" id="cd15652">
    <property type="entry name" value="PHD2_NSD3"/>
    <property type="match status" value="1"/>
</dbReference>
<keyword evidence="19" id="KW-0539">Nucleus</keyword>
<dbReference type="SUPFAM" id="SSF57903">
    <property type="entry name" value="FYVE/PHD zinc finger"/>
    <property type="match status" value="3"/>
</dbReference>
<dbReference type="CDD" id="cd20166">
    <property type="entry name" value="PWWP_NSD3_rpt2"/>
    <property type="match status" value="1"/>
</dbReference>
<evidence type="ECO:0000256" key="6">
    <source>
        <dbReference type="ARBA" id="ARBA00022603"/>
    </source>
</evidence>
<evidence type="ECO:0000256" key="2">
    <source>
        <dbReference type="ARBA" id="ARBA00004286"/>
    </source>
</evidence>
<dbReference type="AlphaFoldDB" id="A0A8D2NY83"/>
<evidence type="ECO:0000313" key="36">
    <source>
        <dbReference type="Ensembl" id="ENSZLMP00000005486.1"/>
    </source>
</evidence>
<dbReference type="SMART" id="SM00293">
    <property type="entry name" value="PWWP"/>
    <property type="match status" value="2"/>
</dbReference>
<dbReference type="Pfam" id="PF17982">
    <property type="entry name" value="C5HCH"/>
    <property type="match status" value="1"/>
</dbReference>
<evidence type="ECO:0000256" key="24">
    <source>
        <dbReference type="ARBA" id="ARBA00066818"/>
    </source>
</evidence>
<dbReference type="SMART" id="SM00249">
    <property type="entry name" value="PHD"/>
    <property type="match status" value="5"/>
</dbReference>
<dbReference type="InterPro" id="IPR047527">
    <property type="entry name" value="PHD5_NSD3"/>
</dbReference>
<dbReference type="GO" id="GO:0005634">
    <property type="term" value="C:nucleus"/>
    <property type="evidence" value="ECO:0007669"/>
    <property type="project" value="UniProtKB-SubCell"/>
</dbReference>
<evidence type="ECO:0000313" key="37">
    <source>
        <dbReference type="Proteomes" id="UP000694401"/>
    </source>
</evidence>
<feature type="compositionally biased region" description="Pro residues" evidence="30">
    <location>
        <begin position="114"/>
        <end position="130"/>
    </location>
</feature>
<dbReference type="GO" id="GO:0140946">
    <property type="term" value="F:histone H3K4 dimethyltransferase activity"/>
    <property type="evidence" value="ECO:0007669"/>
    <property type="project" value="UniProtKB-EC"/>
</dbReference>
<feature type="region of interest" description="Disordered" evidence="30">
    <location>
        <begin position="305"/>
        <end position="324"/>
    </location>
</feature>
<dbReference type="SMART" id="SM00508">
    <property type="entry name" value="PostSET"/>
    <property type="match status" value="1"/>
</dbReference>
<evidence type="ECO:0000256" key="28">
    <source>
        <dbReference type="PROSITE-ProRule" id="PRU00146"/>
    </source>
</evidence>
<keyword evidence="12" id="KW-0862">Zinc</keyword>
<dbReference type="InterPro" id="IPR001214">
    <property type="entry name" value="SET_dom"/>
</dbReference>
<dbReference type="Pfam" id="PF22908">
    <property type="entry name" value="PHD_NSD"/>
    <property type="match status" value="1"/>
</dbReference>
<keyword evidence="7" id="KW-0808">Transferase</keyword>
<dbReference type="GO" id="GO:0008270">
    <property type="term" value="F:zinc ion binding"/>
    <property type="evidence" value="ECO:0007669"/>
    <property type="project" value="UniProtKB-KW"/>
</dbReference>
<keyword evidence="37" id="KW-1185">Reference proteome</keyword>
<evidence type="ECO:0000256" key="25">
    <source>
        <dbReference type="ARBA" id="ARBA00066819"/>
    </source>
</evidence>
<dbReference type="InterPro" id="IPR003616">
    <property type="entry name" value="Post-SET_dom"/>
</dbReference>
<dbReference type="FunFam" id="2.30.30.140:FF:000004">
    <property type="entry name" value="Histone-lysine N-methyltransferase"/>
    <property type="match status" value="1"/>
</dbReference>
<feature type="domain" description="SET" evidence="32">
    <location>
        <begin position="858"/>
        <end position="975"/>
    </location>
</feature>
<dbReference type="GO" id="GO:0006355">
    <property type="term" value="P:regulation of DNA-templated transcription"/>
    <property type="evidence" value="ECO:0007669"/>
    <property type="project" value="UniProtKB-ARBA"/>
</dbReference>
<dbReference type="PROSITE" id="PS50280">
    <property type="entry name" value="SET"/>
    <property type="match status" value="1"/>
</dbReference>
<feature type="compositionally biased region" description="Basic and acidic residues" evidence="30">
    <location>
        <begin position="194"/>
        <end position="213"/>
    </location>
</feature>
<dbReference type="Proteomes" id="UP000694401">
    <property type="component" value="Unassembled WGS sequence"/>
</dbReference>
<evidence type="ECO:0000256" key="14">
    <source>
        <dbReference type="ARBA" id="ARBA00022853"/>
    </source>
</evidence>
<dbReference type="CDD" id="cd19212">
    <property type="entry name" value="SET_NSD3"/>
    <property type="match status" value="1"/>
</dbReference>
<feature type="domain" description="AWS" evidence="35">
    <location>
        <begin position="806"/>
        <end position="856"/>
    </location>
</feature>
<dbReference type="Gene3D" id="2.170.270.10">
    <property type="entry name" value="SET domain"/>
    <property type="match status" value="1"/>
</dbReference>
<evidence type="ECO:0000256" key="9">
    <source>
        <dbReference type="ARBA" id="ARBA00022723"/>
    </source>
</evidence>
<dbReference type="InterPro" id="IPR013083">
    <property type="entry name" value="Znf_RING/FYVE/PHD"/>
</dbReference>
<dbReference type="PROSITE" id="PS50868">
    <property type="entry name" value="POST_SET"/>
    <property type="match status" value="1"/>
</dbReference>
<evidence type="ECO:0000256" key="11">
    <source>
        <dbReference type="ARBA" id="ARBA00022771"/>
    </source>
</evidence>
<feature type="domain" description="Post-SET" evidence="34">
    <location>
        <begin position="982"/>
        <end position="998"/>
    </location>
</feature>
<dbReference type="EC" id="2.1.1.371" evidence="25"/>
<feature type="region of interest" description="Disordered" evidence="30">
    <location>
        <begin position="179"/>
        <end position="217"/>
    </location>
</feature>
<evidence type="ECO:0000259" key="34">
    <source>
        <dbReference type="PROSITE" id="PS50868"/>
    </source>
</evidence>
<dbReference type="Pfam" id="PF00855">
    <property type="entry name" value="PWWP"/>
    <property type="match status" value="2"/>
</dbReference>
<dbReference type="SUPFAM" id="SSF63748">
    <property type="entry name" value="Tudor/PWWP/MBT"/>
    <property type="match status" value="2"/>
</dbReference>